<sequence>MKCLIEDYNQSMAEETKADQLYYKMGGNKKAIIINMFKFKNPAKMRNGAEKDVESLVETFRHLRFEIVKLEDCHRQDLMDELDKREGLVAPLHLIGPLLQSRGWSWVGLLADPPKNQLEYILEHLRSSMLSHTVAAADYKDCDCLAVIIMTHGHNDTLYCIDDRTFTLKEVEEKFLPGNCPELAGKPKLFFIQACRGSDIIKAYKAFDARKEEITETQHLIPKSCDVLEFFSTEEGTFCRDCVCKYR</sequence>
<evidence type="ECO:0000256" key="1">
    <source>
        <dbReference type="ARBA" id="ARBA00010134"/>
    </source>
</evidence>
<protein>
    <recommendedName>
        <fullName evidence="2">Caspase family p20 domain-containing protein</fullName>
    </recommendedName>
</protein>
<feature type="domain" description="Caspase family p20" evidence="2">
    <location>
        <begin position="31"/>
        <end position="199"/>
    </location>
</feature>
<dbReference type="Pfam" id="PF00656">
    <property type="entry name" value="Peptidase_C14"/>
    <property type="match status" value="2"/>
</dbReference>
<dbReference type="InterPro" id="IPR033139">
    <property type="entry name" value="Caspase_cys_AS"/>
</dbReference>
<comment type="caution">
    <text evidence="3">The sequence shown here is derived from an EMBL/GenBank/DDBJ whole genome shotgun (WGS) entry which is preliminary data.</text>
</comment>
<dbReference type="GO" id="GO:0006915">
    <property type="term" value="P:apoptotic process"/>
    <property type="evidence" value="ECO:0007669"/>
    <property type="project" value="TreeGrafter"/>
</dbReference>
<dbReference type="PROSITE" id="PS50208">
    <property type="entry name" value="CASPASE_P20"/>
    <property type="match status" value="1"/>
</dbReference>
<dbReference type="InterPro" id="IPR001309">
    <property type="entry name" value="Pept_C14_p20"/>
</dbReference>
<comment type="similarity">
    <text evidence="1">Belongs to the peptidase C14A family.</text>
</comment>
<dbReference type="Proteomes" id="UP000792457">
    <property type="component" value="Unassembled WGS sequence"/>
</dbReference>
<dbReference type="EMBL" id="KZ309277">
    <property type="protein sequence ID" value="KAG8238069.1"/>
    <property type="molecule type" value="Genomic_DNA"/>
</dbReference>
<dbReference type="SUPFAM" id="SSF52129">
    <property type="entry name" value="Caspase-like"/>
    <property type="match status" value="1"/>
</dbReference>
<evidence type="ECO:0000313" key="3">
    <source>
        <dbReference type="EMBL" id="KAG8238069.1"/>
    </source>
</evidence>
<dbReference type="InterPro" id="IPR015917">
    <property type="entry name" value="Pept_C14A"/>
</dbReference>
<dbReference type="SMART" id="SM00115">
    <property type="entry name" value="CASc"/>
    <property type="match status" value="1"/>
</dbReference>
<keyword evidence="4" id="KW-1185">Reference proteome</keyword>
<evidence type="ECO:0000313" key="4">
    <source>
        <dbReference type="Proteomes" id="UP000792457"/>
    </source>
</evidence>
<dbReference type="Gene3D" id="3.40.50.1460">
    <property type="match status" value="2"/>
</dbReference>
<dbReference type="GO" id="GO:0043525">
    <property type="term" value="P:positive regulation of neuron apoptotic process"/>
    <property type="evidence" value="ECO:0007669"/>
    <property type="project" value="TreeGrafter"/>
</dbReference>
<proteinExistence type="inferred from homology"/>
<dbReference type="PROSITE" id="PS01122">
    <property type="entry name" value="CASPASE_CYS"/>
    <property type="match status" value="1"/>
</dbReference>
<dbReference type="InterPro" id="IPR029030">
    <property type="entry name" value="Caspase-like_dom_sf"/>
</dbReference>
<dbReference type="GO" id="GO:0006508">
    <property type="term" value="P:proteolysis"/>
    <property type="evidence" value="ECO:0007669"/>
    <property type="project" value="InterPro"/>
</dbReference>
<reference evidence="3" key="1">
    <citation type="submission" date="2013-04" db="EMBL/GenBank/DDBJ databases">
        <authorList>
            <person name="Qu J."/>
            <person name="Murali S.C."/>
            <person name="Bandaranaike D."/>
            <person name="Bellair M."/>
            <person name="Blankenburg K."/>
            <person name="Chao H."/>
            <person name="Dinh H."/>
            <person name="Doddapaneni H."/>
            <person name="Downs B."/>
            <person name="Dugan-Rocha S."/>
            <person name="Elkadiri S."/>
            <person name="Gnanaolivu R.D."/>
            <person name="Hernandez B."/>
            <person name="Javaid M."/>
            <person name="Jayaseelan J.C."/>
            <person name="Lee S."/>
            <person name="Li M."/>
            <person name="Ming W."/>
            <person name="Munidasa M."/>
            <person name="Muniz J."/>
            <person name="Nguyen L."/>
            <person name="Ongeri F."/>
            <person name="Osuji N."/>
            <person name="Pu L.-L."/>
            <person name="Puazo M."/>
            <person name="Qu C."/>
            <person name="Quiroz J."/>
            <person name="Raj R."/>
            <person name="Weissenberger G."/>
            <person name="Xin Y."/>
            <person name="Zou X."/>
            <person name="Han Y."/>
            <person name="Richards S."/>
            <person name="Worley K."/>
            <person name="Muzny D."/>
            <person name="Gibbs R."/>
        </authorList>
    </citation>
    <scope>NUCLEOTIDE SEQUENCE</scope>
    <source>
        <strain evidence="3">Sampled in the wild</strain>
    </source>
</reference>
<name>A0A8K0PC33_LADFU</name>
<dbReference type="InterPro" id="IPR002398">
    <property type="entry name" value="Pept_C14"/>
</dbReference>
<dbReference type="GO" id="GO:0004197">
    <property type="term" value="F:cysteine-type endopeptidase activity"/>
    <property type="evidence" value="ECO:0007669"/>
    <property type="project" value="InterPro"/>
</dbReference>
<dbReference type="PANTHER" id="PTHR10454">
    <property type="entry name" value="CASPASE"/>
    <property type="match status" value="1"/>
</dbReference>
<dbReference type="GO" id="GO:0005737">
    <property type="term" value="C:cytoplasm"/>
    <property type="evidence" value="ECO:0007669"/>
    <property type="project" value="TreeGrafter"/>
</dbReference>
<evidence type="ECO:0000259" key="2">
    <source>
        <dbReference type="PROSITE" id="PS50208"/>
    </source>
</evidence>
<gene>
    <name evidence="3" type="ORF">J437_LFUL016422</name>
</gene>
<accession>A0A8K0PC33</accession>
<dbReference type="PANTHER" id="PTHR10454:SF232">
    <property type="entry name" value="AT03047P-RELATED"/>
    <property type="match status" value="1"/>
</dbReference>
<reference evidence="3" key="2">
    <citation type="submission" date="2017-10" db="EMBL/GenBank/DDBJ databases">
        <title>Ladona fulva Genome sequencing and assembly.</title>
        <authorList>
            <person name="Murali S."/>
            <person name="Richards S."/>
            <person name="Bandaranaike D."/>
            <person name="Bellair M."/>
            <person name="Blankenburg K."/>
            <person name="Chao H."/>
            <person name="Dinh H."/>
            <person name="Doddapaneni H."/>
            <person name="Dugan-Rocha S."/>
            <person name="Elkadiri S."/>
            <person name="Gnanaolivu R."/>
            <person name="Hernandez B."/>
            <person name="Skinner E."/>
            <person name="Javaid M."/>
            <person name="Lee S."/>
            <person name="Li M."/>
            <person name="Ming W."/>
            <person name="Munidasa M."/>
            <person name="Muniz J."/>
            <person name="Nguyen L."/>
            <person name="Hughes D."/>
            <person name="Osuji N."/>
            <person name="Pu L.-L."/>
            <person name="Puazo M."/>
            <person name="Qu C."/>
            <person name="Quiroz J."/>
            <person name="Raj R."/>
            <person name="Weissenberger G."/>
            <person name="Xin Y."/>
            <person name="Zou X."/>
            <person name="Han Y."/>
            <person name="Worley K."/>
            <person name="Muzny D."/>
            <person name="Gibbs R."/>
        </authorList>
    </citation>
    <scope>NUCLEOTIDE SEQUENCE</scope>
    <source>
        <strain evidence="3">Sampled in the wild</strain>
    </source>
</reference>
<dbReference type="AlphaFoldDB" id="A0A8K0PC33"/>
<dbReference type="InterPro" id="IPR011600">
    <property type="entry name" value="Pept_C14_caspase"/>
</dbReference>
<dbReference type="PRINTS" id="PR00376">
    <property type="entry name" value="IL1BCENZYME"/>
</dbReference>
<organism evidence="3 4">
    <name type="scientific">Ladona fulva</name>
    <name type="common">Scarce chaser dragonfly</name>
    <name type="synonym">Libellula fulva</name>
    <dbReference type="NCBI Taxonomy" id="123851"/>
    <lineage>
        <taxon>Eukaryota</taxon>
        <taxon>Metazoa</taxon>
        <taxon>Ecdysozoa</taxon>
        <taxon>Arthropoda</taxon>
        <taxon>Hexapoda</taxon>
        <taxon>Insecta</taxon>
        <taxon>Pterygota</taxon>
        <taxon>Palaeoptera</taxon>
        <taxon>Odonata</taxon>
        <taxon>Epiprocta</taxon>
        <taxon>Anisoptera</taxon>
        <taxon>Libelluloidea</taxon>
        <taxon>Libellulidae</taxon>
        <taxon>Ladona</taxon>
    </lineage>
</organism>
<dbReference type="OrthoDB" id="6116485at2759"/>